<gene>
    <name evidence="1" type="ORF">SAMN05216251_103430</name>
</gene>
<name>A0A1I2BE27_9ACTN</name>
<dbReference type="AlphaFoldDB" id="A0A1I2BE27"/>
<evidence type="ECO:0000313" key="1">
    <source>
        <dbReference type="EMBL" id="SFE53410.1"/>
    </source>
</evidence>
<evidence type="ECO:0000313" key="2">
    <source>
        <dbReference type="Proteomes" id="UP000199323"/>
    </source>
</evidence>
<dbReference type="EMBL" id="FONG01000003">
    <property type="protein sequence ID" value="SFE53410.1"/>
    <property type="molecule type" value="Genomic_DNA"/>
</dbReference>
<keyword evidence="2" id="KW-1185">Reference proteome</keyword>
<dbReference type="RefSeq" id="WP_093712616.1">
    <property type="nucleotide sequence ID" value="NZ_FONG01000003.1"/>
</dbReference>
<accession>A0A1I2BE27</accession>
<sequence length="93" mass="9906">METARNGAAATVTQTWDTWEEAVLDGGPAHGLRVRVVGRPRVLQVTHPCLVDQDTPAAPAGAAPPRVEALHVYRRDPQTAGAPLRYGFDPASP</sequence>
<reference evidence="1 2" key="1">
    <citation type="submission" date="2016-10" db="EMBL/GenBank/DDBJ databases">
        <authorList>
            <person name="de Groot N.N."/>
        </authorList>
    </citation>
    <scope>NUCLEOTIDE SEQUENCE [LARGE SCALE GENOMIC DNA]</scope>
    <source>
        <strain evidence="1 2">CGMCC 4.3510</strain>
    </source>
</reference>
<protein>
    <submittedName>
        <fullName evidence="1">Uncharacterized protein</fullName>
    </submittedName>
</protein>
<proteinExistence type="predicted"/>
<organism evidence="1 2">
    <name type="scientific">Actinacidiphila alni</name>
    <dbReference type="NCBI Taxonomy" id="380248"/>
    <lineage>
        <taxon>Bacteria</taxon>
        <taxon>Bacillati</taxon>
        <taxon>Actinomycetota</taxon>
        <taxon>Actinomycetes</taxon>
        <taxon>Kitasatosporales</taxon>
        <taxon>Streptomycetaceae</taxon>
        <taxon>Actinacidiphila</taxon>
    </lineage>
</organism>
<dbReference type="OrthoDB" id="4261543at2"/>
<dbReference type="Proteomes" id="UP000199323">
    <property type="component" value="Unassembled WGS sequence"/>
</dbReference>